<dbReference type="Proteomes" id="UP001142393">
    <property type="component" value="Unassembled WGS sequence"/>
</dbReference>
<proteinExistence type="predicted"/>
<dbReference type="EMBL" id="JANVFU010000007">
    <property type="protein sequence ID" value="KAJ3744461.1"/>
    <property type="molecule type" value="Genomic_DNA"/>
</dbReference>
<feature type="transmembrane region" description="Helical" evidence="1">
    <location>
        <begin position="48"/>
        <end position="68"/>
    </location>
</feature>
<reference evidence="2 3" key="1">
    <citation type="journal article" date="2023" name="Proc. Natl. Acad. Sci. U.S.A.">
        <title>A global phylogenomic analysis of the shiitake genus Lentinula.</title>
        <authorList>
            <person name="Sierra-Patev S."/>
            <person name="Min B."/>
            <person name="Naranjo-Ortiz M."/>
            <person name="Looney B."/>
            <person name="Konkel Z."/>
            <person name="Slot J.C."/>
            <person name="Sakamoto Y."/>
            <person name="Steenwyk J.L."/>
            <person name="Rokas A."/>
            <person name="Carro J."/>
            <person name="Camarero S."/>
            <person name="Ferreira P."/>
            <person name="Molpeceres G."/>
            <person name="Ruiz-Duenas F.J."/>
            <person name="Serrano A."/>
            <person name="Henrissat B."/>
            <person name="Drula E."/>
            <person name="Hughes K.W."/>
            <person name="Mata J.L."/>
            <person name="Ishikawa N.K."/>
            <person name="Vargas-Isla R."/>
            <person name="Ushijima S."/>
            <person name="Smith C.A."/>
            <person name="Donoghue J."/>
            <person name="Ahrendt S."/>
            <person name="Andreopoulos W."/>
            <person name="He G."/>
            <person name="LaButti K."/>
            <person name="Lipzen A."/>
            <person name="Ng V."/>
            <person name="Riley R."/>
            <person name="Sandor L."/>
            <person name="Barry K."/>
            <person name="Martinez A.T."/>
            <person name="Xiao Y."/>
            <person name="Gibbons J.G."/>
            <person name="Terashima K."/>
            <person name="Grigoriev I.V."/>
            <person name="Hibbett D."/>
        </authorList>
    </citation>
    <scope>NUCLEOTIDE SEQUENCE [LARGE SCALE GENOMIC DNA]</scope>
    <source>
        <strain evidence="2 3">TFB7810</strain>
    </source>
</reference>
<evidence type="ECO:0000256" key="1">
    <source>
        <dbReference type="SAM" id="Phobius"/>
    </source>
</evidence>
<dbReference type="AlphaFoldDB" id="A0A9W8TXK6"/>
<organism evidence="2 3">
    <name type="scientific">Lentinula detonsa</name>
    <dbReference type="NCBI Taxonomy" id="2804962"/>
    <lineage>
        <taxon>Eukaryota</taxon>
        <taxon>Fungi</taxon>
        <taxon>Dikarya</taxon>
        <taxon>Basidiomycota</taxon>
        <taxon>Agaricomycotina</taxon>
        <taxon>Agaricomycetes</taxon>
        <taxon>Agaricomycetidae</taxon>
        <taxon>Agaricales</taxon>
        <taxon>Marasmiineae</taxon>
        <taxon>Omphalotaceae</taxon>
        <taxon>Lentinula</taxon>
    </lineage>
</organism>
<keyword evidence="1" id="KW-0812">Transmembrane</keyword>
<sequence>MKTLLPDWPLTFYVRILRAAVVADELIYPTLLFTATTTTPSDLVMPSVLPALFGLVIAVVLIACAAIFTPKGPQQTHTNLSHARSRSMLFDVDGYLSGAAPPAYWQVASHCI</sequence>
<comment type="caution">
    <text evidence="2">The sequence shown here is derived from an EMBL/GenBank/DDBJ whole genome shotgun (WGS) entry which is preliminary data.</text>
</comment>
<evidence type="ECO:0000313" key="2">
    <source>
        <dbReference type="EMBL" id="KAJ3744461.1"/>
    </source>
</evidence>
<keyword evidence="1" id="KW-1133">Transmembrane helix</keyword>
<evidence type="ECO:0000313" key="3">
    <source>
        <dbReference type="Proteomes" id="UP001142393"/>
    </source>
</evidence>
<accession>A0A9W8TXK6</accession>
<keyword evidence="1" id="KW-0472">Membrane</keyword>
<protein>
    <submittedName>
        <fullName evidence="2">Uncharacterized protein</fullName>
    </submittedName>
</protein>
<keyword evidence="3" id="KW-1185">Reference proteome</keyword>
<gene>
    <name evidence="2" type="ORF">DFH05DRAFT_1525514</name>
</gene>
<name>A0A9W8TXK6_9AGAR</name>